<proteinExistence type="predicted"/>
<keyword evidence="3" id="KW-1185">Reference proteome</keyword>
<name>A0AAV5MUV5_9ROSI</name>
<accession>A0AAV5MUV5</accession>
<dbReference type="PANTHER" id="PTHR12029:SF11">
    <property type="entry name" value="METHYLTRANSFERASE TARBP1-RELATED"/>
    <property type="match status" value="1"/>
</dbReference>
<feature type="non-terminal residue" evidence="2">
    <location>
        <position position="1"/>
    </location>
</feature>
<dbReference type="Proteomes" id="UP001054252">
    <property type="component" value="Unassembled WGS sequence"/>
</dbReference>
<dbReference type="EMBL" id="BPVZ01001871">
    <property type="protein sequence ID" value="GKV53773.1"/>
    <property type="molecule type" value="Genomic_DNA"/>
</dbReference>
<dbReference type="AlphaFoldDB" id="A0AAV5MUV5"/>
<comment type="caution">
    <text evidence="2">The sequence shown here is derived from an EMBL/GenBank/DDBJ whole genome shotgun (WGS) entry which is preliminary data.</text>
</comment>
<dbReference type="EMBL" id="BPVZ01001871">
    <property type="protein sequence ID" value="GKV53771.1"/>
    <property type="molecule type" value="Genomic_DNA"/>
</dbReference>
<dbReference type="GO" id="GO:0016423">
    <property type="term" value="F:tRNA (guanine) methyltransferase activity"/>
    <property type="evidence" value="ECO:0007669"/>
    <property type="project" value="TreeGrafter"/>
</dbReference>
<dbReference type="PANTHER" id="PTHR12029">
    <property type="entry name" value="RNA METHYLTRANSFERASE"/>
    <property type="match status" value="1"/>
</dbReference>
<evidence type="ECO:0000313" key="2">
    <source>
        <dbReference type="EMBL" id="GKV53773.1"/>
    </source>
</evidence>
<gene>
    <name evidence="1" type="ORF">SLEP1_g60286</name>
    <name evidence="2" type="ORF">SLEP1_g60287</name>
</gene>
<sequence>IQNYGLNICKQKNDMEWLPVKFNILTLSLVQEIQVIQQCSTKCSNRVDLLEAMEQSSIAEISAIYKLFADHFLFILDEMVSFANLSCSIFWSNSAMEDTVLPSSVRGRLGGPSQRRLSNSMTTAVLQTVTSIKAVATMSLLCAQCQSDILLNSLTFLWKFFWKATGSPTCDSENHKLENQ</sequence>
<dbReference type="GO" id="GO:0030488">
    <property type="term" value="P:tRNA methylation"/>
    <property type="evidence" value="ECO:0007669"/>
    <property type="project" value="TreeGrafter"/>
</dbReference>
<reference evidence="2 3" key="1">
    <citation type="journal article" date="2021" name="Commun. Biol.">
        <title>The genome of Shorea leprosula (Dipterocarpaceae) highlights the ecological relevance of drought in aseasonal tropical rainforests.</title>
        <authorList>
            <person name="Ng K.K.S."/>
            <person name="Kobayashi M.J."/>
            <person name="Fawcett J.A."/>
            <person name="Hatakeyama M."/>
            <person name="Paape T."/>
            <person name="Ng C.H."/>
            <person name="Ang C.C."/>
            <person name="Tnah L.H."/>
            <person name="Lee C.T."/>
            <person name="Nishiyama T."/>
            <person name="Sese J."/>
            <person name="O'Brien M.J."/>
            <person name="Copetti D."/>
            <person name="Mohd Noor M.I."/>
            <person name="Ong R.C."/>
            <person name="Putra M."/>
            <person name="Sireger I.Z."/>
            <person name="Indrioko S."/>
            <person name="Kosugi Y."/>
            <person name="Izuno A."/>
            <person name="Isagi Y."/>
            <person name="Lee S.L."/>
            <person name="Shimizu K.K."/>
        </authorList>
    </citation>
    <scope>NUCLEOTIDE SEQUENCE [LARGE SCALE GENOMIC DNA]</scope>
    <source>
        <strain evidence="2">214</strain>
    </source>
</reference>
<protein>
    <submittedName>
        <fullName evidence="2">Uncharacterized protein</fullName>
    </submittedName>
</protein>
<organism evidence="2 3">
    <name type="scientific">Rubroshorea leprosula</name>
    <dbReference type="NCBI Taxonomy" id="152421"/>
    <lineage>
        <taxon>Eukaryota</taxon>
        <taxon>Viridiplantae</taxon>
        <taxon>Streptophyta</taxon>
        <taxon>Embryophyta</taxon>
        <taxon>Tracheophyta</taxon>
        <taxon>Spermatophyta</taxon>
        <taxon>Magnoliopsida</taxon>
        <taxon>eudicotyledons</taxon>
        <taxon>Gunneridae</taxon>
        <taxon>Pentapetalae</taxon>
        <taxon>rosids</taxon>
        <taxon>malvids</taxon>
        <taxon>Malvales</taxon>
        <taxon>Dipterocarpaceae</taxon>
        <taxon>Rubroshorea</taxon>
    </lineage>
</organism>
<evidence type="ECO:0000313" key="3">
    <source>
        <dbReference type="Proteomes" id="UP001054252"/>
    </source>
</evidence>
<dbReference type="InterPro" id="IPR045330">
    <property type="entry name" value="TRM3/TARBP1"/>
</dbReference>
<evidence type="ECO:0000313" key="1">
    <source>
        <dbReference type="EMBL" id="GKV53771.1"/>
    </source>
</evidence>